<dbReference type="Proteomes" id="UP000466442">
    <property type="component" value="Unassembled WGS sequence"/>
</dbReference>
<reference evidence="2" key="1">
    <citation type="journal article" date="2021" name="Mol. Ecol. Resour.">
        <title>Apolygus lucorum genome provides insights into omnivorousness and mesophyll feeding.</title>
        <authorList>
            <person name="Liu Y."/>
            <person name="Liu H."/>
            <person name="Wang H."/>
            <person name="Huang T."/>
            <person name="Liu B."/>
            <person name="Yang B."/>
            <person name="Yin L."/>
            <person name="Li B."/>
            <person name="Zhang Y."/>
            <person name="Zhang S."/>
            <person name="Jiang F."/>
            <person name="Zhang X."/>
            <person name="Ren Y."/>
            <person name="Wang B."/>
            <person name="Wang S."/>
            <person name="Lu Y."/>
            <person name="Wu K."/>
            <person name="Fan W."/>
            <person name="Wang G."/>
        </authorList>
    </citation>
    <scope>NUCLEOTIDE SEQUENCE</scope>
    <source>
        <strain evidence="2">12Hb</strain>
    </source>
</reference>
<feature type="compositionally biased region" description="Basic and acidic residues" evidence="1">
    <location>
        <begin position="102"/>
        <end position="116"/>
    </location>
</feature>
<organism evidence="2 3">
    <name type="scientific">Apolygus lucorum</name>
    <name type="common">Small green plant bug</name>
    <name type="synonym">Lygocoris lucorum</name>
    <dbReference type="NCBI Taxonomy" id="248454"/>
    <lineage>
        <taxon>Eukaryota</taxon>
        <taxon>Metazoa</taxon>
        <taxon>Ecdysozoa</taxon>
        <taxon>Arthropoda</taxon>
        <taxon>Hexapoda</taxon>
        <taxon>Insecta</taxon>
        <taxon>Pterygota</taxon>
        <taxon>Neoptera</taxon>
        <taxon>Paraneoptera</taxon>
        <taxon>Hemiptera</taxon>
        <taxon>Heteroptera</taxon>
        <taxon>Panheteroptera</taxon>
        <taxon>Cimicomorpha</taxon>
        <taxon>Miridae</taxon>
        <taxon>Mirini</taxon>
        <taxon>Apolygus</taxon>
    </lineage>
</organism>
<keyword evidence="3" id="KW-1185">Reference proteome</keyword>
<comment type="caution">
    <text evidence="2">The sequence shown here is derived from an EMBL/GenBank/DDBJ whole genome shotgun (WGS) entry which is preliminary data.</text>
</comment>
<feature type="region of interest" description="Disordered" evidence="1">
    <location>
        <begin position="7"/>
        <end position="37"/>
    </location>
</feature>
<accession>A0A8S9XRY4</accession>
<proteinExistence type="predicted"/>
<feature type="compositionally biased region" description="Basic residues" evidence="1">
    <location>
        <begin position="7"/>
        <end position="16"/>
    </location>
</feature>
<evidence type="ECO:0000313" key="3">
    <source>
        <dbReference type="Proteomes" id="UP000466442"/>
    </source>
</evidence>
<feature type="non-terminal residue" evidence="2">
    <location>
        <position position="129"/>
    </location>
</feature>
<feature type="compositionally biased region" description="Polar residues" evidence="1">
    <location>
        <begin position="88"/>
        <end position="99"/>
    </location>
</feature>
<name>A0A8S9XRY4_APOLU</name>
<evidence type="ECO:0000256" key="1">
    <source>
        <dbReference type="SAM" id="MobiDB-lite"/>
    </source>
</evidence>
<evidence type="ECO:0000313" key="2">
    <source>
        <dbReference type="EMBL" id="KAF6211697.1"/>
    </source>
</evidence>
<feature type="region of interest" description="Disordered" evidence="1">
    <location>
        <begin position="63"/>
        <end position="129"/>
    </location>
</feature>
<protein>
    <submittedName>
        <fullName evidence="2">Uncharacterized protein</fullName>
    </submittedName>
</protein>
<dbReference type="EMBL" id="WIXP02000004">
    <property type="protein sequence ID" value="KAF6211697.1"/>
    <property type="molecule type" value="Genomic_DNA"/>
</dbReference>
<dbReference type="AlphaFoldDB" id="A0A8S9XRY4"/>
<sequence length="129" mass="14897">WVLQKLFPRKNQRKQKPSGERAKRQSARVPQFRPGDDRLLVSSSHLYSTFRDLRFFRIFEEQETEKEQLSGKSTVYQIGPDSSKKDNSSQTDLKMSTPESRAGLREADPLVDRRAEQPGGRTLETTGER</sequence>
<gene>
    <name evidence="2" type="ORF">GE061_012211</name>
</gene>